<gene>
    <name evidence="1" type="ORF">SBAD_LOCUS3197</name>
</gene>
<protein>
    <submittedName>
        <fullName evidence="1 3">Uncharacterized protein</fullName>
    </submittedName>
</protein>
<proteinExistence type="predicted"/>
<dbReference type="WBParaSite" id="SBAD_0000334801-mRNA-1">
    <property type="protein sequence ID" value="SBAD_0000334801-mRNA-1"/>
    <property type="gene ID" value="SBAD_0000334801"/>
</dbReference>
<organism evidence="3">
    <name type="scientific">Soboliphyme baturini</name>
    <dbReference type="NCBI Taxonomy" id="241478"/>
    <lineage>
        <taxon>Eukaryota</taxon>
        <taxon>Metazoa</taxon>
        <taxon>Ecdysozoa</taxon>
        <taxon>Nematoda</taxon>
        <taxon>Enoplea</taxon>
        <taxon>Dorylaimia</taxon>
        <taxon>Dioctophymatida</taxon>
        <taxon>Dioctophymatoidea</taxon>
        <taxon>Soboliphymatidae</taxon>
        <taxon>Soboliphyme</taxon>
    </lineage>
</organism>
<name>A0A183IHV2_9BILA</name>
<reference evidence="1 2" key="2">
    <citation type="submission" date="2018-11" db="EMBL/GenBank/DDBJ databases">
        <authorList>
            <consortium name="Pathogen Informatics"/>
        </authorList>
    </citation>
    <scope>NUCLEOTIDE SEQUENCE [LARGE SCALE GENOMIC DNA]</scope>
</reference>
<dbReference type="AlphaFoldDB" id="A0A183IHV2"/>
<reference evidence="3" key="1">
    <citation type="submission" date="2016-06" db="UniProtKB">
        <authorList>
            <consortium name="WormBaseParasite"/>
        </authorList>
    </citation>
    <scope>IDENTIFICATION</scope>
</reference>
<dbReference type="EMBL" id="UZAM01007618">
    <property type="protein sequence ID" value="VDP00355.1"/>
    <property type="molecule type" value="Genomic_DNA"/>
</dbReference>
<evidence type="ECO:0000313" key="3">
    <source>
        <dbReference type="WBParaSite" id="SBAD_0000334801-mRNA-1"/>
    </source>
</evidence>
<evidence type="ECO:0000313" key="2">
    <source>
        <dbReference type="Proteomes" id="UP000270296"/>
    </source>
</evidence>
<evidence type="ECO:0000313" key="1">
    <source>
        <dbReference type="EMBL" id="VDP00355.1"/>
    </source>
</evidence>
<keyword evidence="2" id="KW-1185">Reference proteome</keyword>
<dbReference type="Proteomes" id="UP000270296">
    <property type="component" value="Unassembled WGS sequence"/>
</dbReference>
<accession>A0A183IHV2</accession>
<sequence>MAGDMKATSDNRIVIIGRKRRRREICRAPPINLRDQGQDHAAEIRNALNGPSIMRMPSPAVVRRPGTKHCSLAAGRPGGNYLENGLHRPTRVVGGQT</sequence>